<dbReference type="Proteomes" id="UP000033689">
    <property type="component" value="Unassembled WGS sequence"/>
</dbReference>
<feature type="domain" description="Class II aldolase/adducin N-terminal" evidence="2">
    <location>
        <begin position="6"/>
        <end position="187"/>
    </location>
</feature>
<dbReference type="EMBL" id="LAOJ01000001">
    <property type="protein sequence ID" value="KJV91842.1"/>
    <property type="molecule type" value="Genomic_DNA"/>
</dbReference>
<sequence length="237" mass="27617">MTNVKYNLAAAYKIMAYLSMDDHTYTHLSARPKDADFYYIYPFGLRFEEVTEHNLLKVSLDGRILEGEEYQYNKTGYFIHGSIYQTRPDISAIFHYHTPASIAVSALKCGLLPISQWALHFYNRISYHEYNSLILDAEKQSDRLVNDLKQNYVMLLRNHGAITCGKTIHEAMFYAYHLEQQACKTQCSLNSANKQDLIIPSEEICKQTVKDLLSFEEDLGKRDWDAWLRVIKNNYCK</sequence>
<comment type="caution">
    <text evidence="3">The sequence shown here is derived from an EMBL/GenBank/DDBJ whole genome shotgun (WGS) entry which is preliminary data.</text>
</comment>
<dbReference type="PATRIC" id="fig|1359194.3.peg.467"/>
<evidence type="ECO:0000313" key="4">
    <source>
        <dbReference type="Proteomes" id="UP000033689"/>
    </source>
</evidence>
<evidence type="ECO:0000259" key="2">
    <source>
        <dbReference type="SMART" id="SM01007"/>
    </source>
</evidence>
<dbReference type="STRING" id="33990.A3306_05355"/>
<organism evidence="3 4">
    <name type="scientific">Rickettsia bellii str. RML Mogi</name>
    <dbReference type="NCBI Taxonomy" id="1359194"/>
    <lineage>
        <taxon>Bacteria</taxon>
        <taxon>Pseudomonadati</taxon>
        <taxon>Pseudomonadota</taxon>
        <taxon>Alphaproteobacteria</taxon>
        <taxon>Rickettsiales</taxon>
        <taxon>Rickettsiaceae</taxon>
        <taxon>Rickettsieae</taxon>
        <taxon>Rickettsia</taxon>
        <taxon>belli group</taxon>
    </lineage>
</organism>
<evidence type="ECO:0000256" key="1">
    <source>
        <dbReference type="ARBA" id="ARBA00037961"/>
    </source>
</evidence>
<proteinExistence type="inferred from homology"/>
<dbReference type="SUPFAM" id="SSF53639">
    <property type="entry name" value="AraD/HMP-PK domain-like"/>
    <property type="match status" value="1"/>
</dbReference>
<dbReference type="InterPro" id="IPR036409">
    <property type="entry name" value="Aldolase_II/adducin_N_sf"/>
</dbReference>
<dbReference type="RefSeq" id="WP_045799624.1">
    <property type="nucleotide sequence ID" value="NZ_LAOJ01000001.1"/>
</dbReference>
<dbReference type="GO" id="GO:0005856">
    <property type="term" value="C:cytoskeleton"/>
    <property type="evidence" value="ECO:0007669"/>
    <property type="project" value="TreeGrafter"/>
</dbReference>
<dbReference type="Pfam" id="PF00596">
    <property type="entry name" value="Aldolase_II"/>
    <property type="match status" value="1"/>
</dbReference>
<dbReference type="AlphaFoldDB" id="A0A0F3QHU6"/>
<dbReference type="GO" id="GO:0051015">
    <property type="term" value="F:actin filament binding"/>
    <property type="evidence" value="ECO:0007669"/>
    <property type="project" value="TreeGrafter"/>
</dbReference>
<dbReference type="PANTHER" id="PTHR10672:SF3">
    <property type="entry name" value="PROTEIN HU-LI TAI SHAO"/>
    <property type="match status" value="1"/>
</dbReference>
<dbReference type="InterPro" id="IPR001303">
    <property type="entry name" value="Aldolase_II/adducin_N"/>
</dbReference>
<dbReference type="PANTHER" id="PTHR10672">
    <property type="entry name" value="ADDUCIN"/>
    <property type="match status" value="1"/>
</dbReference>
<evidence type="ECO:0000313" key="3">
    <source>
        <dbReference type="EMBL" id="KJV91842.1"/>
    </source>
</evidence>
<dbReference type="InterPro" id="IPR051017">
    <property type="entry name" value="Aldolase-II_Adducin_sf"/>
</dbReference>
<comment type="similarity">
    <text evidence="1">Belongs to the aldolase class II family.</text>
</comment>
<protein>
    <submittedName>
        <fullName evidence="3">Class II aldolase/adducin domain protein</fullName>
    </submittedName>
</protein>
<dbReference type="NCBIfam" id="NF005451">
    <property type="entry name" value="PRK07044.1"/>
    <property type="match status" value="1"/>
</dbReference>
<dbReference type="NCBIfam" id="NF005186">
    <property type="entry name" value="PRK06661.1"/>
    <property type="match status" value="1"/>
</dbReference>
<name>A0A0F3QHU6_RICBE</name>
<accession>A0A0F3QHU6</accession>
<gene>
    <name evidence="3" type="ORF">RBEMOGI_0454</name>
</gene>
<dbReference type="SMART" id="SM01007">
    <property type="entry name" value="Aldolase_II"/>
    <property type="match status" value="1"/>
</dbReference>
<dbReference type="Gene3D" id="3.40.225.10">
    <property type="entry name" value="Class II aldolase/adducin N-terminal domain"/>
    <property type="match status" value="1"/>
</dbReference>
<reference evidence="3 4" key="1">
    <citation type="submission" date="2015-02" db="EMBL/GenBank/DDBJ databases">
        <title>Genome Sequencing of Rickettsiales.</title>
        <authorList>
            <person name="Daugherty S.C."/>
            <person name="Su Q."/>
            <person name="Abolude K."/>
            <person name="Beier-Sexton M."/>
            <person name="Carlyon J.A."/>
            <person name="Carter R."/>
            <person name="Day N.P."/>
            <person name="Dumler S.J."/>
            <person name="Dyachenko V."/>
            <person name="Godinez A."/>
            <person name="Kurtti T.J."/>
            <person name="Lichay M."/>
            <person name="Mullins K.E."/>
            <person name="Ott S."/>
            <person name="Pappas-Brown V."/>
            <person name="Paris D.H."/>
            <person name="Patel P."/>
            <person name="Richards A.L."/>
            <person name="Sadzewicz L."/>
            <person name="Sears K."/>
            <person name="Seidman D."/>
            <person name="Sengamalay N."/>
            <person name="Stenos J."/>
            <person name="Tallon L.J."/>
            <person name="Vincent G."/>
            <person name="Fraser C.M."/>
            <person name="Munderloh U."/>
            <person name="Dunning-Hotopp J.C."/>
        </authorList>
    </citation>
    <scope>NUCLEOTIDE SEQUENCE [LARGE SCALE GENOMIC DNA]</scope>
    <source>
        <strain evidence="3 4">RML Mogi</strain>
    </source>
</reference>